<evidence type="ECO:0000313" key="3">
    <source>
        <dbReference type="Proteomes" id="UP001303160"/>
    </source>
</evidence>
<dbReference type="InterPro" id="IPR025660">
    <property type="entry name" value="Pept_his_AS"/>
</dbReference>
<sequence>MSVISPQWSLDTTAQSGITLAKGLLQAATSDNVQPLAILACENFGNTIAMSTETRRKIERSVLPTPPPAVLGFLQVTIGFSANDSISYLGRSLAGLQFLGLACTLVTVMDSFPSGVALHAMLEESAADKTLLPTEQQVIDLLKSIEPRCHKSGFAIDVLGWAHLLKQSSWQEHPSKEAMVALVNAFRAISRIGESEVTHVVIETLPSVAPWTAAFTKWCLGIPPSIAHVDGTPGLEQPGSKVVITITDDRGPFAFKVTTHSSVGTLSELVHFLVPFPRPISGMVDLKTHGKFLLSFLDLDHGSGLEAVEQALPYALRQAVQGLVFWGQANDSGQDSDSLSEPVFKHPRCPNEKTWNLKLSPLPDMRTIEKACGLLLDFIVTPNLRSLDLETSITDLPQVRLHTRNVTASAKEFLRKLACLVAKIFALSLYQTPDLLLIEHGVGAMQLYDPDFEHGGGQLSRDIYFVLRDKNARDCDVFNLLQHALLLVGHGKGTVTNWIISSVHGQTIWPTIYERNIYHKAGFLILSWSPGKICFKNAMYDIGRFRALFASGYKQGNLAKMKSDLYEKQVIEPTDQYPNFQIHWNVTIQPQGLGISIGARDRDGKASFLGRNPWMILRNLANGLLLDRCEHSPNIKLTEPDPTARLTSPSSVFVEETSPEPRQDNEDENGRRRGRRGRRRKQRRSPGPHPVGVVAVDRHDELRIYAISDAFLVTNNDSTKTKEFAILRKQACLSCCLNLAREAGSRVIIL</sequence>
<feature type="compositionally biased region" description="Basic residues" evidence="1">
    <location>
        <begin position="672"/>
        <end position="686"/>
    </location>
</feature>
<keyword evidence="3" id="KW-1185">Reference proteome</keyword>
<organism evidence="2 3">
    <name type="scientific">Triangularia verruculosa</name>
    <dbReference type="NCBI Taxonomy" id="2587418"/>
    <lineage>
        <taxon>Eukaryota</taxon>
        <taxon>Fungi</taxon>
        <taxon>Dikarya</taxon>
        <taxon>Ascomycota</taxon>
        <taxon>Pezizomycotina</taxon>
        <taxon>Sordariomycetes</taxon>
        <taxon>Sordariomycetidae</taxon>
        <taxon>Sordariales</taxon>
        <taxon>Podosporaceae</taxon>
        <taxon>Triangularia</taxon>
    </lineage>
</organism>
<dbReference type="AlphaFoldDB" id="A0AAN6XBL4"/>
<dbReference type="PROSITE" id="PS00639">
    <property type="entry name" value="THIOL_PROTEASE_HIS"/>
    <property type="match status" value="1"/>
</dbReference>
<gene>
    <name evidence="2" type="ORF">QBC40DRAFT_351674</name>
</gene>
<comment type="caution">
    <text evidence="2">The sequence shown here is derived from an EMBL/GenBank/DDBJ whole genome shotgun (WGS) entry which is preliminary data.</text>
</comment>
<accession>A0AAN6XBL4</accession>
<dbReference type="EMBL" id="MU863981">
    <property type="protein sequence ID" value="KAK4196576.1"/>
    <property type="molecule type" value="Genomic_DNA"/>
</dbReference>
<proteinExistence type="predicted"/>
<evidence type="ECO:0000256" key="1">
    <source>
        <dbReference type="SAM" id="MobiDB-lite"/>
    </source>
</evidence>
<dbReference type="Proteomes" id="UP001303160">
    <property type="component" value="Unassembled WGS sequence"/>
</dbReference>
<reference evidence="2" key="2">
    <citation type="submission" date="2023-05" db="EMBL/GenBank/DDBJ databases">
        <authorList>
            <consortium name="Lawrence Berkeley National Laboratory"/>
            <person name="Steindorff A."/>
            <person name="Hensen N."/>
            <person name="Bonometti L."/>
            <person name="Westerberg I."/>
            <person name="Brannstrom I.O."/>
            <person name="Guillou S."/>
            <person name="Cros-Aarteil S."/>
            <person name="Calhoun S."/>
            <person name="Haridas S."/>
            <person name="Kuo A."/>
            <person name="Mondo S."/>
            <person name="Pangilinan J."/>
            <person name="Riley R."/>
            <person name="Labutti K."/>
            <person name="Andreopoulos B."/>
            <person name="Lipzen A."/>
            <person name="Chen C."/>
            <person name="Yanf M."/>
            <person name="Daum C."/>
            <person name="Ng V."/>
            <person name="Clum A."/>
            <person name="Ohm R."/>
            <person name="Martin F."/>
            <person name="Silar P."/>
            <person name="Natvig D."/>
            <person name="Lalanne C."/>
            <person name="Gautier V."/>
            <person name="Ament-Velasquez S.L."/>
            <person name="Kruys A."/>
            <person name="Hutchinson M.I."/>
            <person name="Powell A.J."/>
            <person name="Barry K."/>
            <person name="Miller A.N."/>
            <person name="Grigoriev I.V."/>
            <person name="Debuchy R."/>
            <person name="Gladieux P."/>
            <person name="Thoren M.H."/>
            <person name="Johannesson H."/>
        </authorList>
    </citation>
    <scope>NUCLEOTIDE SEQUENCE</scope>
    <source>
        <strain evidence="2">CBS 315.58</strain>
    </source>
</reference>
<name>A0AAN6XBL4_9PEZI</name>
<feature type="region of interest" description="Disordered" evidence="1">
    <location>
        <begin position="633"/>
        <end position="693"/>
    </location>
</feature>
<reference evidence="2" key="1">
    <citation type="journal article" date="2023" name="Mol. Phylogenet. Evol.">
        <title>Genome-scale phylogeny and comparative genomics of the fungal order Sordariales.</title>
        <authorList>
            <person name="Hensen N."/>
            <person name="Bonometti L."/>
            <person name="Westerberg I."/>
            <person name="Brannstrom I.O."/>
            <person name="Guillou S."/>
            <person name="Cros-Aarteil S."/>
            <person name="Calhoun S."/>
            <person name="Haridas S."/>
            <person name="Kuo A."/>
            <person name="Mondo S."/>
            <person name="Pangilinan J."/>
            <person name="Riley R."/>
            <person name="LaButti K."/>
            <person name="Andreopoulos B."/>
            <person name="Lipzen A."/>
            <person name="Chen C."/>
            <person name="Yan M."/>
            <person name="Daum C."/>
            <person name="Ng V."/>
            <person name="Clum A."/>
            <person name="Steindorff A."/>
            <person name="Ohm R.A."/>
            <person name="Martin F."/>
            <person name="Silar P."/>
            <person name="Natvig D.O."/>
            <person name="Lalanne C."/>
            <person name="Gautier V."/>
            <person name="Ament-Velasquez S.L."/>
            <person name="Kruys A."/>
            <person name="Hutchinson M.I."/>
            <person name="Powell A.J."/>
            <person name="Barry K."/>
            <person name="Miller A.N."/>
            <person name="Grigoriev I.V."/>
            <person name="Debuchy R."/>
            <person name="Gladieux P."/>
            <person name="Hiltunen Thoren M."/>
            <person name="Johannesson H."/>
        </authorList>
    </citation>
    <scope>NUCLEOTIDE SEQUENCE</scope>
    <source>
        <strain evidence="2">CBS 315.58</strain>
    </source>
</reference>
<feature type="compositionally biased region" description="Basic and acidic residues" evidence="1">
    <location>
        <begin position="659"/>
        <end position="671"/>
    </location>
</feature>
<evidence type="ECO:0000313" key="2">
    <source>
        <dbReference type="EMBL" id="KAK4196576.1"/>
    </source>
</evidence>
<protein>
    <submittedName>
        <fullName evidence="2">Uncharacterized protein</fullName>
    </submittedName>
</protein>